<dbReference type="Gene3D" id="3.90.1150.10">
    <property type="entry name" value="Aspartate Aminotransferase, domain 1"/>
    <property type="match status" value="1"/>
</dbReference>
<dbReference type="RefSeq" id="WP_063599887.1">
    <property type="nucleotide sequence ID" value="NZ_LITQ01000001.1"/>
</dbReference>
<proteinExistence type="inferred from homology"/>
<accession>A0A166UJK5</accession>
<feature type="domain" description="Aminotransferase class I/classII large" evidence="7">
    <location>
        <begin position="48"/>
        <end position="386"/>
    </location>
</feature>
<keyword evidence="6" id="KW-0663">Pyridoxal phosphate</keyword>
<keyword evidence="4 8" id="KW-0032">Aminotransferase</keyword>
<dbReference type="FunFam" id="3.40.640.10:FF:000053">
    <property type="entry name" value="Aminotransferase, class I"/>
    <property type="match status" value="1"/>
</dbReference>
<protein>
    <submittedName>
        <fullName evidence="8">2-aminoadipate transaminase</fullName>
        <ecNumber evidence="8">2.6.1.39</ecNumber>
    </submittedName>
</protein>
<reference evidence="9 11" key="2">
    <citation type="journal article" date="2016" name="Front. Microbiol.">
        <title>Industrial Acetogenic Biocatalysts: A Comparative Metabolic and Genomic Analysis.</title>
        <authorList>
            <person name="Bengelsdorf F."/>
            <person name="Poehlein A."/>
            <person name="Sonja S."/>
            <person name="Erz C."/>
            <person name="Hummel T."/>
            <person name="Hoffmeister S."/>
            <person name="Daniel R."/>
            <person name="Durre P."/>
        </authorList>
    </citation>
    <scope>NUCLEOTIDE SEQUENCE [LARGE SCALE GENOMIC DNA]</scope>
    <source>
        <strain evidence="9 11">PTA-10522</strain>
    </source>
</reference>
<dbReference type="SUPFAM" id="SSF53383">
    <property type="entry name" value="PLP-dependent transferases"/>
    <property type="match status" value="1"/>
</dbReference>
<evidence type="ECO:0000313" key="9">
    <source>
        <dbReference type="EMBL" id="OBR91719.1"/>
    </source>
</evidence>
<dbReference type="PANTHER" id="PTHR42790">
    <property type="entry name" value="AMINOTRANSFERASE"/>
    <property type="match status" value="1"/>
</dbReference>
<dbReference type="PANTHER" id="PTHR42790:SF19">
    <property type="entry name" value="KYNURENINE_ALPHA-AMINOADIPATE AMINOTRANSFERASE, MITOCHONDRIAL"/>
    <property type="match status" value="1"/>
</dbReference>
<dbReference type="Proteomes" id="UP000077384">
    <property type="component" value="Unassembled WGS sequence"/>
</dbReference>
<dbReference type="AlphaFoldDB" id="A0A166UJK5"/>
<dbReference type="InterPro" id="IPR050859">
    <property type="entry name" value="Class-I_PLP-dep_aminotransf"/>
</dbReference>
<reference evidence="8 10" key="1">
    <citation type="journal article" date="2015" name="Biotechnol. Bioeng.">
        <title>Genome sequence and phenotypic characterization of Caulobacter segnis.</title>
        <authorList>
            <person name="Patel S."/>
            <person name="Fletcher B."/>
            <person name="Scott D.C."/>
            <person name="Ely B."/>
        </authorList>
    </citation>
    <scope>NUCLEOTIDE SEQUENCE [LARGE SCALE GENOMIC DNA]</scope>
    <source>
        <strain evidence="8 10">PS02</strain>
    </source>
</reference>
<evidence type="ECO:0000256" key="6">
    <source>
        <dbReference type="ARBA" id="ARBA00022898"/>
    </source>
</evidence>
<comment type="similarity">
    <text evidence="2">Belongs to the class-I pyridoxal-phosphate-dependent aminotransferase family.</text>
</comment>
<comment type="subunit">
    <text evidence="3">Homodimer.</text>
</comment>
<evidence type="ECO:0000256" key="2">
    <source>
        <dbReference type="ARBA" id="ARBA00007441"/>
    </source>
</evidence>
<keyword evidence="5 8" id="KW-0808">Transferase</keyword>
<evidence type="ECO:0000256" key="4">
    <source>
        <dbReference type="ARBA" id="ARBA00022576"/>
    </source>
</evidence>
<evidence type="ECO:0000256" key="3">
    <source>
        <dbReference type="ARBA" id="ARBA00011738"/>
    </source>
</evidence>
<comment type="cofactor">
    <cofactor evidence="1">
        <name>pyridoxal 5'-phosphate</name>
        <dbReference type="ChEBI" id="CHEBI:597326"/>
    </cofactor>
</comment>
<dbReference type="GO" id="GO:0047536">
    <property type="term" value="F:2-aminoadipate transaminase activity"/>
    <property type="evidence" value="ECO:0007669"/>
    <property type="project" value="UniProtKB-EC"/>
</dbReference>
<gene>
    <name evidence="8" type="primary">lysN_1</name>
    <name evidence="9" type="synonym">lysN_6</name>
    <name evidence="9" type="ORF">CLCOS_33590</name>
    <name evidence="8" type="ORF">WX73_01387</name>
</gene>
<keyword evidence="11" id="KW-1185">Reference proteome</keyword>
<dbReference type="InterPro" id="IPR015422">
    <property type="entry name" value="PyrdxlP-dep_Trfase_small"/>
</dbReference>
<evidence type="ECO:0000313" key="11">
    <source>
        <dbReference type="Proteomes" id="UP000093694"/>
    </source>
</evidence>
<comment type="caution">
    <text evidence="8">The sequence shown here is derived from an EMBL/GenBank/DDBJ whole genome shotgun (WGS) entry which is preliminary data.</text>
</comment>
<dbReference type="CDD" id="cd00609">
    <property type="entry name" value="AAT_like"/>
    <property type="match status" value="1"/>
</dbReference>
<dbReference type="InterPro" id="IPR015421">
    <property type="entry name" value="PyrdxlP-dep_Trfase_major"/>
</dbReference>
<dbReference type="GO" id="GO:0030170">
    <property type="term" value="F:pyridoxal phosphate binding"/>
    <property type="evidence" value="ECO:0007669"/>
    <property type="project" value="InterPro"/>
</dbReference>
<evidence type="ECO:0000313" key="8">
    <source>
        <dbReference type="EMBL" id="OAA94978.1"/>
    </source>
</evidence>
<sequence>MKINFSERANGLKASEIRELLKLTEMPEVISFAGGLPAPELFPVDGMKKVTQEVLEKDGQVALQYSTTEGFKPLRDIIAKQRMSREGVDVTGDDIIVTSGSQEGIEFSAKIFVNEGDTIICESPSYLGAIGAFKAYRPNFSEIEMDEHGIIIEKLEEELKKNKKVKMIYTIPDFQNPTGITMSDDRRKRIAELAKEYQVPVIEDNPYGELIFEGTTHPSIKSFDKDGWVIYLGTFSKTFCPGLRLGWICAAPEILEKYIIIKQGVDLQCSTLDQRAAALFMQKYDLNEHVEEIKKVYGKRRKLMLESMDKYFPKEVKHTNPYGGLFTWVYLKEGLDSAEILKEALKENVAYVPGGPFFPNGGHKNHFRLNYSCMSEDKIVEGIKRLGKVLAKYY</sequence>
<dbReference type="EMBL" id="LITQ01000001">
    <property type="protein sequence ID" value="OAA94978.1"/>
    <property type="molecule type" value="Genomic_DNA"/>
</dbReference>
<evidence type="ECO:0000259" key="7">
    <source>
        <dbReference type="Pfam" id="PF00155"/>
    </source>
</evidence>
<dbReference type="Pfam" id="PF00155">
    <property type="entry name" value="Aminotran_1_2"/>
    <property type="match status" value="1"/>
</dbReference>
<dbReference type="InterPro" id="IPR015424">
    <property type="entry name" value="PyrdxlP-dep_Trfase"/>
</dbReference>
<dbReference type="GO" id="GO:1901605">
    <property type="term" value="P:alpha-amino acid metabolic process"/>
    <property type="evidence" value="ECO:0007669"/>
    <property type="project" value="TreeGrafter"/>
</dbReference>
<name>A0A166UJK5_9CLOT</name>
<dbReference type="PATRIC" id="fig|1705578.3.peg.205"/>
<dbReference type="Gene3D" id="3.40.640.10">
    <property type="entry name" value="Type I PLP-dependent aspartate aminotransferase-like (Major domain)"/>
    <property type="match status" value="1"/>
</dbReference>
<organism evidence="8 10">
    <name type="scientific">Clostridium coskatii</name>
    <dbReference type="NCBI Taxonomy" id="1705578"/>
    <lineage>
        <taxon>Bacteria</taxon>
        <taxon>Bacillati</taxon>
        <taxon>Bacillota</taxon>
        <taxon>Clostridia</taxon>
        <taxon>Eubacteriales</taxon>
        <taxon>Clostridiaceae</taxon>
        <taxon>Clostridium</taxon>
    </lineage>
</organism>
<evidence type="ECO:0000256" key="5">
    <source>
        <dbReference type="ARBA" id="ARBA00022679"/>
    </source>
</evidence>
<dbReference type="EMBL" id="LROR01000067">
    <property type="protein sequence ID" value="OBR91719.1"/>
    <property type="molecule type" value="Genomic_DNA"/>
</dbReference>
<evidence type="ECO:0000313" key="10">
    <source>
        <dbReference type="Proteomes" id="UP000077384"/>
    </source>
</evidence>
<dbReference type="InterPro" id="IPR004839">
    <property type="entry name" value="Aminotransferase_I/II_large"/>
</dbReference>
<evidence type="ECO:0000256" key="1">
    <source>
        <dbReference type="ARBA" id="ARBA00001933"/>
    </source>
</evidence>
<dbReference type="Proteomes" id="UP000093694">
    <property type="component" value="Unassembled WGS sequence"/>
</dbReference>
<dbReference type="EC" id="2.6.1.39" evidence="8"/>